<feature type="transmembrane region" description="Helical" evidence="7">
    <location>
        <begin position="7"/>
        <end position="27"/>
    </location>
</feature>
<evidence type="ECO:0000256" key="1">
    <source>
        <dbReference type="ARBA" id="ARBA00004141"/>
    </source>
</evidence>
<evidence type="ECO:0000256" key="2">
    <source>
        <dbReference type="ARBA" id="ARBA00022692"/>
    </source>
</evidence>
<dbReference type="Gene3D" id="6.10.340.10">
    <property type="match status" value="1"/>
</dbReference>
<dbReference type="SUPFAM" id="SSF58104">
    <property type="entry name" value="Methyl-accepting chemotaxis protein (MCP) signaling domain"/>
    <property type="match status" value="1"/>
</dbReference>
<evidence type="ECO:0000313" key="9">
    <source>
        <dbReference type="EMBL" id="KMT64098.1"/>
    </source>
</evidence>
<dbReference type="PANTHER" id="PTHR32089:SF119">
    <property type="entry name" value="METHYL-ACCEPTING CHEMOTAXIS PROTEIN CTPL"/>
    <property type="match status" value="1"/>
</dbReference>
<keyword evidence="2 7" id="KW-0812">Transmembrane</keyword>
<dbReference type="InterPro" id="IPR004089">
    <property type="entry name" value="MCPsignal_dom"/>
</dbReference>
<reference evidence="9 10" key="1">
    <citation type="submission" date="2015-04" db="EMBL/GenBank/DDBJ databases">
        <title>Draft Genome Sequence of the Novel Agar-Digesting Marine Bacterium Q1.</title>
        <authorList>
            <person name="Li Y."/>
            <person name="Li D."/>
            <person name="Chen G."/>
            <person name="Du Z."/>
        </authorList>
    </citation>
    <scope>NUCLEOTIDE SEQUENCE [LARGE SCALE GENOMIC DNA]</scope>
    <source>
        <strain evidence="9 10">Q1</strain>
    </source>
</reference>
<dbReference type="OrthoDB" id="7024925at2"/>
<name>A0A0J8GTT3_9ALTE</name>
<dbReference type="Gene3D" id="1.10.287.950">
    <property type="entry name" value="Methyl-accepting chemotaxis protein"/>
    <property type="match status" value="1"/>
</dbReference>
<keyword evidence="3 7" id="KW-1133">Transmembrane helix</keyword>
<accession>A0A0J8GTT3</accession>
<evidence type="ECO:0000256" key="6">
    <source>
        <dbReference type="PROSITE-ProRule" id="PRU00284"/>
    </source>
</evidence>
<evidence type="ECO:0000256" key="3">
    <source>
        <dbReference type="ARBA" id="ARBA00022989"/>
    </source>
</evidence>
<proteinExistence type="predicted"/>
<dbReference type="RefSeq" id="WP_048694786.1">
    <property type="nucleotide sequence ID" value="NZ_KQ130503.1"/>
</dbReference>
<dbReference type="STRING" id="1513271.XM47_16065"/>
<comment type="caution">
    <text evidence="9">The sequence shown here is derived from an EMBL/GenBank/DDBJ whole genome shotgun (WGS) entry which is preliminary data.</text>
</comment>
<keyword evidence="4 7" id="KW-0472">Membrane</keyword>
<evidence type="ECO:0000259" key="8">
    <source>
        <dbReference type="PROSITE" id="PS50111"/>
    </source>
</evidence>
<dbReference type="PANTHER" id="PTHR32089">
    <property type="entry name" value="METHYL-ACCEPTING CHEMOTAXIS PROTEIN MCPB"/>
    <property type="match status" value="1"/>
</dbReference>
<dbReference type="PROSITE" id="PS50111">
    <property type="entry name" value="CHEMOTAXIS_TRANSDUC_2"/>
    <property type="match status" value="1"/>
</dbReference>
<keyword evidence="10" id="KW-1185">Reference proteome</keyword>
<evidence type="ECO:0000256" key="7">
    <source>
        <dbReference type="SAM" id="Phobius"/>
    </source>
</evidence>
<gene>
    <name evidence="9" type="ORF">XM47_16065</name>
</gene>
<evidence type="ECO:0000313" key="10">
    <source>
        <dbReference type="Proteomes" id="UP000037600"/>
    </source>
</evidence>
<protein>
    <recommendedName>
        <fullName evidence="8">Methyl-accepting transducer domain-containing protein</fullName>
    </recommendedName>
</protein>
<dbReference type="Proteomes" id="UP000037600">
    <property type="component" value="Unassembled WGS sequence"/>
</dbReference>
<feature type="domain" description="Methyl-accepting transducer" evidence="8">
    <location>
        <begin position="382"/>
        <end position="548"/>
    </location>
</feature>
<keyword evidence="5 6" id="KW-0807">Transducer</keyword>
<feature type="transmembrane region" description="Helical" evidence="7">
    <location>
        <begin position="302"/>
        <end position="326"/>
    </location>
</feature>
<dbReference type="GO" id="GO:0006935">
    <property type="term" value="P:chemotaxis"/>
    <property type="evidence" value="ECO:0007669"/>
    <property type="project" value="UniProtKB-ARBA"/>
</dbReference>
<dbReference type="EMBL" id="LAZL01000031">
    <property type="protein sequence ID" value="KMT64098.1"/>
    <property type="molecule type" value="Genomic_DNA"/>
</dbReference>
<dbReference type="GO" id="GO:0016020">
    <property type="term" value="C:membrane"/>
    <property type="evidence" value="ECO:0007669"/>
    <property type="project" value="UniProtKB-SubCell"/>
</dbReference>
<sequence length="655" mass="72647">MKISSFSILSSSLLAIIAIGLIILITWSNTKQDNAQLTLNQYQVNKNLLTQEFRVKVDDYIKTSDSLKLNQAVEQLNSLKANFSNQDNSVFVPFIHQIDELLNFIEQDVRAAGKLGRNAAALLQYAEQGMLSSNKELYDYALKGISQNTELATEYLKLSSEAGYLLHKLSYRRERTFQAEETNQSNANLLYKAADELLIVLKALDKLERLEIYYPQQEIEEDEFSLGNEDEAEEIGDTVIAELVSLGKRYPKEVKNTQTNQNLVKQALYKLESAVNNFESSFLTIENQLVNQQKQVSAQTQLLLYSAAAVLLIVAALLMAFQYIWVVKRIRKLAKRFKNLVETGEVKRIEVQSNSSEIDIVANCFNRLLDQIEAENTSKNQKLINISDTLGNLVEETKDIETFTSHIQTDVRSIEPILNELIELAQEVFSGSESVQSNAGLTETSISDSNQKIELVTSNTEEIVAAIQTSYQSVESLLVSVEQASTIVDTISTIADQTNLLALNAAIEAARAGEHGRGFAVVADEVRNLSKGTQASLADISNILEKLKISSGELDSVISSIHKLSSIQKTTATELHQNADSVRLQAQQSASAAMQSVHNARVQLDHIGKFKQSIEKIIGVIAQAQIKANDVTKSTQNQASNIIETLGEQQPNRLA</sequence>
<evidence type="ECO:0000256" key="4">
    <source>
        <dbReference type="ARBA" id="ARBA00023136"/>
    </source>
</evidence>
<dbReference type="SMART" id="SM00283">
    <property type="entry name" value="MA"/>
    <property type="match status" value="1"/>
</dbReference>
<evidence type="ECO:0000256" key="5">
    <source>
        <dbReference type="ARBA" id="ARBA00023224"/>
    </source>
</evidence>
<dbReference type="AlphaFoldDB" id="A0A0J8GTT3"/>
<organism evidence="9 10">
    <name type="scientific">Catenovulum maritimum</name>
    <dbReference type="NCBI Taxonomy" id="1513271"/>
    <lineage>
        <taxon>Bacteria</taxon>
        <taxon>Pseudomonadati</taxon>
        <taxon>Pseudomonadota</taxon>
        <taxon>Gammaproteobacteria</taxon>
        <taxon>Alteromonadales</taxon>
        <taxon>Alteromonadaceae</taxon>
        <taxon>Catenovulum</taxon>
    </lineage>
</organism>
<dbReference type="GO" id="GO:0007165">
    <property type="term" value="P:signal transduction"/>
    <property type="evidence" value="ECO:0007669"/>
    <property type="project" value="UniProtKB-KW"/>
</dbReference>
<dbReference type="Pfam" id="PF00015">
    <property type="entry name" value="MCPsignal"/>
    <property type="match status" value="1"/>
</dbReference>
<comment type="subcellular location">
    <subcellularLocation>
        <location evidence="1">Membrane</location>
        <topology evidence="1">Multi-pass membrane protein</topology>
    </subcellularLocation>
</comment>